<name>A0AAX4L2S6_9CREN</name>
<dbReference type="GeneID" id="89335845"/>
<dbReference type="CDD" id="cd02216">
    <property type="entry name" value="cupin_GDO-like_N"/>
    <property type="match status" value="1"/>
</dbReference>
<dbReference type="InterPro" id="IPR013096">
    <property type="entry name" value="Cupin_2"/>
</dbReference>
<reference evidence="4 5" key="1">
    <citation type="submission" date="2024-02" db="EMBL/GenBank/DDBJ databases">
        <title>STSV induces naive adaptation in Sulfolobus.</title>
        <authorList>
            <person name="Xiang X."/>
            <person name="Song M."/>
        </authorList>
    </citation>
    <scope>NUCLEOTIDE SEQUENCE [LARGE SCALE GENOMIC DNA]</scope>
    <source>
        <strain evidence="4 5">RT2</strain>
    </source>
</reference>
<accession>A0AAX4L2S6</accession>
<dbReference type="Gene3D" id="2.60.120.10">
    <property type="entry name" value="Jelly Rolls"/>
    <property type="match status" value="1"/>
</dbReference>
<dbReference type="EMBL" id="CP146016">
    <property type="protein sequence ID" value="WWQ61200.1"/>
    <property type="molecule type" value="Genomic_DNA"/>
</dbReference>
<gene>
    <name evidence="4" type="ORF">V6M85_03715</name>
</gene>
<dbReference type="InterPro" id="IPR014710">
    <property type="entry name" value="RmlC-like_jellyroll"/>
</dbReference>
<evidence type="ECO:0000313" key="4">
    <source>
        <dbReference type="EMBL" id="WWQ61200.1"/>
    </source>
</evidence>
<dbReference type="InterPro" id="IPR011051">
    <property type="entry name" value="RmlC_Cupin_sf"/>
</dbReference>
<protein>
    <submittedName>
        <fullName evidence="4">Cupin domain-containing protein</fullName>
    </submittedName>
</protein>
<dbReference type="PANTHER" id="PTHR41517:SF1">
    <property type="entry name" value="CUPIN"/>
    <property type="match status" value="1"/>
</dbReference>
<evidence type="ECO:0000259" key="3">
    <source>
        <dbReference type="Pfam" id="PF07883"/>
    </source>
</evidence>
<dbReference type="SUPFAM" id="SSF51182">
    <property type="entry name" value="RmlC-like cupins"/>
    <property type="match status" value="1"/>
</dbReference>
<dbReference type="GO" id="GO:0051213">
    <property type="term" value="F:dioxygenase activity"/>
    <property type="evidence" value="ECO:0007669"/>
    <property type="project" value="UniProtKB-KW"/>
</dbReference>
<keyword evidence="2" id="KW-0560">Oxidoreductase</keyword>
<organism evidence="4 5">
    <name type="scientific">Sulfolobus tengchongensis</name>
    <dbReference type="NCBI Taxonomy" id="207809"/>
    <lineage>
        <taxon>Archaea</taxon>
        <taxon>Thermoproteota</taxon>
        <taxon>Thermoprotei</taxon>
        <taxon>Sulfolobales</taxon>
        <taxon>Sulfolobaceae</taxon>
        <taxon>Sulfolobus</taxon>
    </lineage>
</organism>
<feature type="domain" description="Cupin type-2" evidence="3">
    <location>
        <begin position="102"/>
        <end position="170"/>
    </location>
</feature>
<dbReference type="RefSeq" id="WP_338603141.1">
    <property type="nucleotide sequence ID" value="NZ_CP146016.1"/>
</dbReference>
<dbReference type="Pfam" id="PF07883">
    <property type="entry name" value="Cupin_2"/>
    <property type="match status" value="1"/>
</dbReference>
<dbReference type="Proteomes" id="UP001432202">
    <property type="component" value="Chromosome"/>
</dbReference>
<dbReference type="InterPro" id="IPR047183">
    <property type="entry name" value="GDO-like"/>
</dbReference>
<proteinExistence type="predicted"/>
<keyword evidence="1" id="KW-0223">Dioxygenase</keyword>
<sequence length="371" mass="42494">MQSELDKLIEIMDKKGMATYFTTFGKGASKYGRRQLFTKTPEPLATVWTWKYKEAKELLYEISKYLTPEQAERRTIHFINPSLKDIPIVGSAGITPTLYGGLQLIRPGERAPYHRHTAVNFRFILEAPKKGAYTTINGYKIELHRGDMTFQVPWVWHEHGNEGDSDLIWFAGLDAPLIAFLGGMFYEAPESKEEEENIRKSLRGTGEDANKIFGKSIRPILLNYPSYVKEFNTTYNPLVYYPYDDVINALITLSSREEMDPYNGYTVEYVNPLNGGPLFSSISTNMILLPSNKALKPIRRVENAVFIIFEGNVTFNIEGTEQIRAEPHDVIVIPSWKKYSIENNSNSKALIFKYSDAPLFKYLGVYRESFE</sequence>
<dbReference type="PANTHER" id="PTHR41517">
    <property type="entry name" value="1,2-DIOXYGENASE PROTEIN-RELATED"/>
    <property type="match status" value="1"/>
</dbReference>
<evidence type="ECO:0000313" key="5">
    <source>
        <dbReference type="Proteomes" id="UP001432202"/>
    </source>
</evidence>
<evidence type="ECO:0000256" key="2">
    <source>
        <dbReference type="ARBA" id="ARBA00023002"/>
    </source>
</evidence>
<evidence type="ECO:0000256" key="1">
    <source>
        <dbReference type="ARBA" id="ARBA00022964"/>
    </source>
</evidence>
<dbReference type="AlphaFoldDB" id="A0AAX4L2S6"/>
<keyword evidence="5" id="KW-1185">Reference proteome</keyword>